<dbReference type="AlphaFoldDB" id="A0A231GZS8"/>
<proteinExistence type="predicted"/>
<keyword evidence="2" id="KW-1185">Reference proteome</keyword>
<dbReference type="EMBL" id="NGAF01000015">
    <property type="protein sequence ID" value="OXR42116.1"/>
    <property type="molecule type" value="Genomic_DNA"/>
</dbReference>
<sequence length="134" mass="14394">MAGYSGAPLARKLGIRPGSRVLLAHAPSGFALGPLPEQVSLQRRAGRGQYDVIVGFCPDYQSLHRGFGTWRACLTQAGGLWVAWPKKSSGVATDLSDSVVREFGLAAGLVDNKTCAIDDTWSGLRFVLRLADRH</sequence>
<comment type="caution">
    <text evidence="1">The sequence shown here is derived from an EMBL/GenBank/DDBJ whole genome shotgun (WGS) entry which is preliminary data.</text>
</comment>
<reference evidence="1 2" key="1">
    <citation type="submission" date="2017-07" db="EMBL/GenBank/DDBJ databases">
        <title>First draft Genome Sequence of Nocardia cerradoensis isolated from human infection.</title>
        <authorList>
            <person name="Carrasco G."/>
        </authorList>
    </citation>
    <scope>NUCLEOTIDE SEQUENCE [LARGE SCALE GENOMIC DNA]</scope>
    <source>
        <strain evidence="1 2">CNM20130759</strain>
    </source>
</reference>
<evidence type="ECO:0000313" key="2">
    <source>
        <dbReference type="Proteomes" id="UP000215506"/>
    </source>
</evidence>
<gene>
    <name evidence="1" type="ORF">B7C42_05715</name>
</gene>
<evidence type="ECO:0000313" key="1">
    <source>
        <dbReference type="EMBL" id="OXR42116.1"/>
    </source>
</evidence>
<dbReference type="Proteomes" id="UP000215506">
    <property type="component" value="Unassembled WGS sequence"/>
</dbReference>
<evidence type="ECO:0008006" key="3">
    <source>
        <dbReference type="Google" id="ProtNLM"/>
    </source>
</evidence>
<name>A0A231GZS8_9NOCA</name>
<accession>A0A231GZS8</accession>
<protein>
    <recommendedName>
        <fullName evidence="3">DUF3052 domain-containing protein</fullName>
    </recommendedName>
</protein>
<organism evidence="1 2">
    <name type="scientific">Nocardia cerradoensis</name>
    <dbReference type="NCBI Taxonomy" id="85688"/>
    <lineage>
        <taxon>Bacteria</taxon>
        <taxon>Bacillati</taxon>
        <taxon>Actinomycetota</taxon>
        <taxon>Actinomycetes</taxon>
        <taxon>Mycobacteriales</taxon>
        <taxon>Nocardiaceae</taxon>
        <taxon>Nocardia</taxon>
    </lineage>
</organism>
<dbReference type="RefSeq" id="WP_094027113.1">
    <property type="nucleotide sequence ID" value="NZ_NGAF01000015.1"/>
</dbReference>